<comment type="caution">
    <text evidence="2">The sequence shown here is derived from an EMBL/GenBank/DDBJ whole genome shotgun (WGS) entry which is preliminary data.</text>
</comment>
<dbReference type="Gene3D" id="2.40.50.100">
    <property type="match status" value="1"/>
</dbReference>
<proteinExistence type="predicted"/>
<dbReference type="EMBL" id="DRTT01000168">
    <property type="protein sequence ID" value="HHF99059.1"/>
    <property type="molecule type" value="Genomic_DNA"/>
</dbReference>
<dbReference type="GO" id="GO:0005524">
    <property type="term" value="F:ATP binding"/>
    <property type="evidence" value="ECO:0007669"/>
    <property type="project" value="UniProtKB-KW"/>
</dbReference>
<dbReference type="GO" id="GO:0055052">
    <property type="term" value="C:ATP-binding cassette (ABC) transporter complex, substrate-binding subunit-containing"/>
    <property type="evidence" value="ECO:0007669"/>
    <property type="project" value="TreeGrafter"/>
</dbReference>
<dbReference type="PANTHER" id="PTHR43875">
    <property type="entry name" value="MALTODEXTRIN IMPORT ATP-BINDING PROTEIN MSMX"/>
    <property type="match status" value="1"/>
</dbReference>
<organism evidence="2">
    <name type="scientific">Aerophobetes bacterium</name>
    <dbReference type="NCBI Taxonomy" id="2030807"/>
    <lineage>
        <taxon>Bacteria</taxon>
        <taxon>Candidatus Aerophobota</taxon>
    </lineage>
</organism>
<dbReference type="InterPro" id="IPR012340">
    <property type="entry name" value="NA-bd_OB-fold"/>
</dbReference>
<feature type="non-terminal residue" evidence="2">
    <location>
        <position position="1"/>
    </location>
</feature>
<dbReference type="InterPro" id="IPR008995">
    <property type="entry name" value="Mo/tungstate-bd_C_term_dom"/>
</dbReference>
<sequence>ELRARIRRLHDDLGLTTIYVTHDQAEAIALCDRLVVMYQAELQQIGTVEEIWNKPANRFVAYFIGEPAMNFIEGQVEDLQTVFIPTPGGKRSFKFKGEIDPKYVGAKITIGVRPQQISVYRNKKEENVIAGSVRIIEFQGDKTVLTVDLADENKTQAKAVVPAREKFNKGDTIWFHFAPEIIHLFDGDTPIIKR</sequence>
<dbReference type="AlphaFoldDB" id="A0A7V5M0S4"/>
<reference evidence="2" key="1">
    <citation type="journal article" date="2020" name="mSystems">
        <title>Genome- and Community-Level Interaction Insights into Carbon Utilization and Element Cycling Functions of Hydrothermarchaeota in Hydrothermal Sediment.</title>
        <authorList>
            <person name="Zhou Z."/>
            <person name="Liu Y."/>
            <person name="Xu W."/>
            <person name="Pan J."/>
            <person name="Luo Z.H."/>
            <person name="Li M."/>
        </authorList>
    </citation>
    <scope>NUCLEOTIDE SEQUENCE [LARGE SCALE GENOMIC DNA]</scope>
    <source>
        <strain evidence="2">HyVt-92</strain>
    </source>
</reference>
<keyword evidence="2" id="KW-0067">ATP-binding</keyword>
<dbReference type="SUPFAM" id="SSF50331">
    <property type="entry name" value="MOP-like"/>
    <property type="match status" value="1"/>
</dbReference>
<dbReference type="InterPro" id="IPR013611">
    <property type="entry name" value="Transp-assoc_OB_typ2"/>
</dbReference>
<dbReference type="InterPro" id="IPR047641">
    <property type="entry name" value="ABC_transpr_MalK/UgpC-like"/>
</dbReference>
<dbReference type="SUPFAM" id="SSF52540">
    <property type="entry name" value="P-loop containing nucleoside triphosphate hydrolases"/>
    <property type="match status" value="1"/>
</dbReference>
<dbReference type="GO" id="GO:0022857">
    <property type="term" value="F:transmembrane transporter activity"/>
    <property type="evidence" value="ECO:0007669"/>
    <property type="project" value="InterPro"/>
</dbReference>
<feature type="domain" description="Transport-associated OB type 2" evidence="1">
    <location>
        <begin position="110"/>
        <end position="185"/>
    </location>
</feature>
<dbReference type="InterPro" id="IPR027417">
    <property type="entry name" value="P-loop_NTPase"/>
</dbReference>
<name>A0A7V5M0S4_UNCAE</name>
<dbReference type="Gene3D" id="2.40.50.140">
    <property type="entry name" value="Nucleic acid-binding proteins"/>
    <property type="match status" value="1"/>
</dbReference>
<dbReference type="Proteomes" id="UP000886070">
    <property type="component" value="Unassembled WGS sequence"/>
</dbReference>
<dbReference type="Gene3D" id="3.40.50.300">
    <property type="entry name" value="P-loop containing nucleotide triphosphate hydrolases"/>
    <property type="match status" value="1"/>
</dbReference>
<keyword evidence="2" id="KW-0547">Nucleotide-binding</keyword>
<evidence type="ECO:0000313" key="2">
    <source>
        <dbReference type="EMBL" id="HHF99059.1"/>
    </source>
</evidence>
<evidence type="ECO:0000259" key="1">
    <source>
        <dbReference type="Pfam" id="PF08402"/>
    </source>
</evidence>
<dbReference type="Pfam" id="PF08402">
    <property type="entry name" value="TOBE_2"/>
    <property type="match status" value="1"/>
</dbReference>
<dbReference type="GO" id="GO:0016887">
    <property type="term" value="F:ATP hydrolysis activity"/>
    <property type="evidence" value="ECO:0007669"/>
    <property type="project" value="InterPro"/>
</dbReference>
<protein>
    <submittedName>
        <fullName evidence="2">ABC transporter ATP-binding protein</fullName>
    </submittedName>
</protein>
<dbReference type="PANTHER" id="PTHR43875:SF1">
    <property type="entry name" value="OSMOPROTECTIVE COMPOUNDS UPTAKE ATP-BINDING PROTEIN GGTA"/>
    <property type="match status" value="1"/>
</dbReference>
<accession>A0A7V5M0S4</accession>
<gene>
    <name evidence="2" type="ORF">ENL39_06215</name>
</gene>